<keyword evidence="10" id="KW-0771">Synaptosome</keyword>
<dbReference type="InterPro" id="IPR055093">
    <property type="entry name" value="EPS8_2nd"/>
</dbReference>
<evidence type="ECO:0000256" key="4">
    <source>
        <dbReference type="ARBA" id="ARBA00004645"/>
    </source>
</evidence>
<feature type="non-terminal residue" evidence="21">
    <location>
        <position position="1"/>
    </location>
</feature>
<keyword evidence="14" id="KW-0009">Actin-binding</keyword>
<dbReference type="Pfam" id="PF22975">
    <property type="entry name" value="EPS8_2nd"/>
    <property type="match status" value="1"/>
</dbReference>
<keyword evidence="9" id="KW-0597">Phosphoprotein</keyword>
<dbReference type="SUPFAM" id="SSF50729">
    <property type="entry name" value="PH domain-like"/>
    <property type="match status" value="1"/>
</dbReference>
<evidence type="ECO:0000256" key="6">
    <source>
        <dbReference type="ARBA" id="ARBA00022443"/>
    </source>
</evidence>
<reference evidence="21 22" key="1">
    <citation type="submission" date="2019-09" db="EMBL/GenBank/DDBJ databases">
        <title>Bird 10,000 Genomes (B10K) Project - Family phase.</title>
        <authorList>
            <person name="Zhang G."/>
        </authorList>
    </citation>
    <scope>NUCLEOTIDE SEQUENCE [LARGE SCALE GENOMIC DNA]</scope>
    <source>
        <strain evidence="21">B10K-DU-001-02</strain>
        <tissue evidence="21">Muscle</tissue>
    </source>
</reference>
<organism evidence="21 22">
    <name type="scientific">Grallaria varia</name>
    <name type="common">variegated antpitta</name>
    <dbReference type="NCBI Taxonomy" id="117165"/>
    <lineage>
        <taxon>Eukaryota</taxon>
        <taxon>Metazoa</taxon>
        <taxon>Chordata</taxon>
        <taxon>Craniata</taxon>
        <taxon>Vertebrata</taxon>
        <taxon>Euteleostomi</taxon>
        <taxon>Archelosauria</taxon>
        <taxon>Archosauria</taxon>
        <taxon>Dinosauria</taxon>
        <taxon>Saurischia</taxon>
        <taxon>Theropoda</taxon>
        <taxon>Coelurosauria</taxon>
        <taxon>Aves</taxon>
        <taxon>Neognathae</taxon>
        <taxon>Neoaves</taxon>
        <taxon>Telluraves</taxon>
        <taxon>Australaves</taxon>
        <taxon>Passeriformes</taxon>
        <taxon>Formicariidae</taxon>
        <taxon>Grallaria</taxon>
    </lineage>
</organism>
<feature type="compositionally biased region" description="Basic and acidic residues" evidence="19">
    <location>
        <begin position="677"/>
        <end position="693"/>
    </location>
</feature>
<evidence type="ECO:0000256" key="3">
    <source>
        <dbReference type="ARBA" id="ARBA00004632"/>
    </source>
</evidence>
<feature type="region of interest" description="Disordered" evidence="19">
    <location>
        <begin position="298"/>
        <end position="320"/>
    </location>
</feature>
<feature type="domain" description="SH3" evidence="20">
    <location>
        <begin position="532"/>
        <end position="591"/>
    </location>
</feature>
<evidence type="ECO:0000256" key="10">
    <source>
        <dbReference type="ARBA" id="ARBA00022599"/>
    </source>
</evidence>
<dbReference type="Gene3D" id="2.30.30.40">
    <property type="entry name" value="SH3 Domains"/>
    <property type="match status" value="1"/>
</dbReference>
<dbReference type="InterPro" id="IPR006020">
    <property type="entry name" value="PTB/PI_dom"/>
</dbReference>
<evidence type="ECO:0000256" key="16">
    <source>
        <dbReference type="ARBA" id="ARBA00034102"/>
    </source>
</evidence>
<dbReference type="EMBL" id="VWZG01000599">
    <property type="protein sequence ID" value="NXG13551.1"/>
    <property type="molecule type" value="Genomic_DNA"/>
</dbReference>
<dbReference type="FunFam" id="2.30.30.40:FF:000071">
    <property type="entry name" value="Epidermal growth factor receptor kinase substrate 8"/>
    <property type="match status" value="1"/>
</dbReference>
<keyword evidence="15" id="KW-0966">Cell projection</keyword>
<evidence type="ECO:0000256" key="8">
    <source>
        <dbReference type="ARBA" id="ARBA00022490"/>
    </source>
</evidence>
<evidence type="ECO:0000256" key="19">
    <source>
        <dbReference type="SAM" id="MobiDB-lite"/>
    </source>
</evidence>
<comment type="caution">
    <text evidence="21">The sequence shown here is derived from an EMBL/GenBank/DDBJ whole genome shotgun (WGS) entry which is preliminary data.</text>
</comment>
<evidence type="ECO:0000259" key="20">
    <source>
        <dbReference type="PROSITE" id="PS50002"/>
    </source>
</evidence>
<dbReference type="GO" id="GO:0014069">
    <property type="term" value="C:postsynaptic density"/>
    <property type="evidence" value="ECO:0007669"/>
    <property type="project" value="UniProtKB-ARBA"/>
</dbReference>
<feature type="region of interest" description="Disordered" evidence="19">
    <location>
        <begin position="653"/>
        <end position="695"/>
    </location>
</feature>
<evidence type="ECO:0000256" key="7">
    <source>
        <dbReference type="ARBA" id="ARBA00022475"/>
    </source>
</evidence>
<keyword evidence="12" id="KW-0770">Synapse</keyword>
<evidence type="ECO:0000313" key="22">
    <source>
        <dbReference type="Proteomes" id="UP000591535"/>
    </source>
</evidence>
<dbReference type="CDD" id="cd11764">
    <property type="entry name" value="SH3_Eps8"/>
    <property type="match status" value="1"/>
</dbReference>
<feature type="region of interest" description="Disordered" evidence="19">
    <location>
        <begin position="608"/>
        <end position="641"/>
    </location>
</feature>
<evidence type="ECO:0000256" key="9">
    <source>
        <dbReference type="ARBA" id="ARBA00022553"/>
    </source>
</evidence>
<protein>
    <recommendedName>
        <fullName evidence="17">Epidermal growth factor receptor kinase substrate 8</fullName>
    </recommendedName>
</protein>
<dbReference type="SMART" id="SM00462">
    <property type="entry name" value="PTB"/>
    <property type="match status" value="1"/>
</dbReference>
<dbReference type="Gene3D" id="1.10.150.50">
    <property type="entry name" value="Transcription Factor, Ets-1"/>
    <property type="match status" value="1"/>
</dbReference>
<dbReference type="InterPro" id="IPR011993">
    <property type="entry name" value="PH-like_dom_sf"/>
</dbReference>
<keyword evidence="7" id="KW-1003">Cell membrane</keyword>
<dbReference type="PANTHER" id="PTHR12287">
    <property type="entry name" value="EPIDERMAL GROWTH FACTOR RECEPTOR KINASE SUBSTRATE EPS8-RELATED PROTEIN"/>
    <property type="match status" value="1"/>
</dbReference>
<dbReference type="Pfam" id="PF08416">
    <property type="entry name" value="PTB"/>
    <property type="match status" value="1"/>
</dbReference>
<dbReference type="AlphaFoldDB" id="A0A7K8ZD47"/>
<dbReference type="PROSITE" id="PS50002">
    <property type="entry name" value="SH3"/>
    <property type="match status" value="1"/>
</dbReference>
<dbReference type="SUPFAM" id="SSF50044">
    <property type="entry name" value="SH3-domain"/>
    <property type="match status" value="1"/>
</dbReference>
<evidence type="ECO:0000256" key="12">
    <source>
        <dbReference type="ARBA" id="ARBA00023018"/>
    </source>
</evidence>
<feature type="region of interest" description="Disordered" evidence="19">
    <location>
        <begin position="807"/>
        <end position="828"/>
    </location>
</feature>
<dbReference type="GO" id="GO:0005938">
    <property type="term" value="C:cell cortex"/>
    <property type="evidence" value="ECO:0007669"/>
    <property type="project" value="UniProtKB-SubCell"/>
</dbReference>
<keyword evidence="21" id="KW-0808">Transferase</keyword>
<evidence type="ECO:0000256" key="17">
    <source>
        <dbReference type="ARBA" id="ARBA00068628"/>
    </source>
</evidence>
<dbReference type="InterPro" id="IPR035462">
    <property type="entry name" value="Eps8_SH3"/>
</dbReference>
<dbReference type="InterPro" id="IPR033928">
    <property type="entry name" value="EPS8_PTB"/>
</dbReference>
<keyword evidence="21" id="KW-0418">Kinase</keyword>
<dbReference type="InterPro" id="IPR001452">
    <property type="entry name" value="SH3_domain"/>
</dbReference>
<gene>
    <name evidence="21" type="primary">Eps8</name>
    <name evidence="21" type="ORF">GRAVAR_R02895</name>
</gene>
<dbReference type="CDD" id="cd01210">
    <property type="entry name" value="PTB_EPS8"/>
    <property type="match status" value="1"/>
</dbReference>
<evidence type="ECO:0000313" key="21">
    <source>
        <dbReference type="EMBL" id="NXG13551.1"/>
    </source>
</evidence>
<dbReference type="InterPro" id="IPR036028">
    <property type="entry name" value="SH3-like_dom_sf"/>
</dbReference>
<dbReference type="SUPFAM" id="SSF47769">
    <property type="entry name" value="SAM/Pointed domain"/>
    <property type="match status" value="1"/>
</dbReference>
<accession>A0A7K8ZD47</accession>
<evidence type="ECO:0000256" key="13">
    <source>
        <dbReference type="ARBA" id="ARBA00023136"/>
    </source>
</evidence>
<dbReference type="InterPro" id="IPR041418">
    <property type="entry name" value="SAM_3"/>
</dbReference>
<keyword evidence="11" id="KW-0832">Ubl conjugation</keyword>
<dbReference type="GO" id="GO:1900029">
    <property type="term" value="P:positive regulation of ruffle assembly"/>
    <property type="evidence" value="ECO:0007669"/>
    <property type="project" value="TreeGrafter"/>
</dbReference>
<comment type="similarity">
    <text evidence="5">Belongs to the EPS8 family.</text>
</comment>
<proteinExistence type="inferred from homology"/>
<dbReference type="GO" id="GO:0032420">
    <property type="term" value="C:stereocilium"/>
    <property type="evidence" value="ECO:0007669"/>
    <property type="project" value="UniProtKB-SubCell"/>
</dbReference>
<feature type="compositionally biased region" description="Pro residues" evidence="19">
    <location>
        <begin position="626"/>
        <end position="641"/>
    </location>
</feature>
<dbReference type="PANTHER" id="PTHR12287:SF21">
    <property type="entry name" value="EPIDERMAL GROWTH FACTOR RECEPTOR KINASE SUBSTRATE 8"/>
    <property type="match status" value="1"/>
</dbReference>
<dbReference type="SMART" id="SM00326">
    <property type="entry name" value="SH3"/>
    <property type="match status" value="1"/>
</dbReference>
<dbReference type="Pfam" id="PF18016">
    <property type="entry name" value="SAM_3"/>
    <property type="match status" value="1"/>
</dbReference>
<dbReference type="GO" id="GO:0007266">
    <property type="term" value="P:Rho protein signal transduction"/>
    <property type="evidence" value="ECO:0007669"/>
    <property type="project" value="TreeGrafter"/>
</dbReference>
<feature type="compositionally biased region" description="Low complexity" evidence="19">
    <location>
        <begin position="654"/>
        <end position="675"/>
    </location>
</feature>
<dbReference type="GO" id="GO:0035023">
    <property type="term" value="P:regulation of Rho protein signal transduction"/>
    <property type="evidence" value="ECO:0007669"/>
    <property type="project" value="TreeGrafter"/>
</dbReference>
<name>A0A7K8ZD47_9PASS</name>
<evidence type="ECO:0000256" key="2">
    <source>
        <dbReference type="ARBA" id="ARBA00004624"/>
    </source>
</evidence>
<evidence type="ECO:0000256" key="18">
    <source>
        <dbReference type="PROSITE-ProRule" id="PRU00192"/>
    </source>
</evidence>
<feature type="non-terminal residue" evidence="21">
    <location>
        <position position="828"/>
    </location>
</feature>
<dbReference type="InterPro" id="IPR013761">
    <property type="entry name" value="SAM/pointed_sf"/>
</dbReference>
<keyword evidence="8" id="KW-0963">Cytoplasm</keyword>
<evidence type="ECO:0000256" key="1">
    <source>
        <dbReference type="ARBA" id="ARBA00004544"/>
    </source>
</evidence>
<dbReference type="CDD" id="cd09540">
    <property type="entry name" value="SAM_EPS8-like"/>
    <property type="match status" value="1"/>
</dbReference>
<dbReference type="FunFam" id="2.30.29.30:FF:000174">
    <property type="entry name" value="epidermal growth factor receptor kinase substrate 8"/>
    <property type="match status" value="1"/>
</dbReference>
<evidence type="ECO:0000256" key="15">
    <source>
        <dbReference type="ARBA" id="ARBA00023273"/>
    </source>
</evidence>
<keyword evidence="22" id="KW-1185">Reference proteome</keyword>
<sequence>MNGHISNTPPGGYGSYFPQMNGYGSPTFAQAEREQNSRTSAKALYEQRKNYARDSVSSISETSQYHVEHLTTFVLDRKEAMITVDDGIRKLKLLDAKGKVWTQDMILQVDDKAVSLVDLESKNELENFPLSTIQHCQAVMNACNYNSILALVCKEPTQNKPDLHLFQCDEIKASFIHEDIESAISDSKSGKQKKRLETLRMISKADSTIPPPPRAPAPVPPGTITQVDVRSRVAAWSAWAAEQGDSEKHRQYHEHEETAEMMAARIDRDVQILNHILDDIEYFVTKLQKAAEAFAELSKRKKTKKSKKKGPGEGVLTLRAKPPPPDEFVDCFQKFKHGFNLLAKLKFHIQNPSAADLVHFLFTPLHMVVQTTGGPELAGTVLSPLLTKDTIDFLRYTVTSEEGQLWMSLGDTWTKARADWPKDHFIPPYVPRFRNGWEPPLLNFMGAPKEQELNHLAESVANVAEQQRKQEMKRMSAEPPGVPEYPPSDGYEFSNTVYKRGPLLDQGAAVTAFKQTVSRHVDRNYEAHNKAQSKKYAKCKYEFMARNNSELSVMKEEIVEILDDRKQWWKVQNKSGSTGFVPNNILDPLRNQEGGQGWPEPVYTRTIQKQRTDRVAKQPDPVTTTPSPPPTPAPVPVAVPLPPSAPAPIPVPVPKASAAISRQSSTSSDSGGSVARDTQRQKQIPVDRRKSQMEEVQDELVHRLTIGRSAAQRKFHVPRPNIPVANITYDSSPEDVKAWLQSKGFNPVTVNSLGVLTGAQLFSLNKEELRTVCPEGSRVYSQITVQKSALEANSGSSELQEIMRRRQEKISAAATDSGVESFDEGSSH</sequence>
<comment type="subcellular location">
    <subcellularLocation>
        <location evidence="2">Cell projection</location>
        <location evidence="2">Growth cone</location>
    </subcellularLocation>
    <subcellularLocation>
        <location evidence="3">Cell projection</location>
        <location evidence="3">Ruffle membrane</location>
    </subcellularLocation>
    <subcellularLocation>
        <location evidence="4">Cell projection</location>
        <location evidence="4">Stereocilium</location>
    </subcellularLocation>
    <subcellularLocation>
        <location evidence="1">Cytoplasm</location>
        <location evidence="1">Cell cortex</location>
    </subcellularLocation>
    <subcellularLocation>
        <location evidence="16">Synapse</location>
        <location evidence="16">Synaptosome</location>
    </subcellularLocation>
</comment>
<dbReference type="GO" id="GO:0016301">
    <property type="term" value="F:kinase activity"/>
    <property type="evidence" value="ECO:0007669"/>
    <property type="project" value="UniProtKB-KW"/>
</dbReference>
<dbReference type="GO" id="GO:0032587">
    <property type="term" value="C:ruffle membrane"/>
    <property type="evidence" value="ECO:0007669"/>
    <property type="project" value="UniProtKB-SubCell"/>
</dbReference>
<dbReference type="GO" id="GO:0098978">
    <property type="term" value="C:glutamatergic synapse"/>
    <property type="evidence" value="ECO:0007669"/>
    <property type="project" value="UniProtKB-ARBA"/>
</dbReference>
<evidence type="ECO:0000256" key="11">
    <source>
        <dbReference type="ARBA" id="ARBA00022843"/>
    </source>
</evidence>
<dbReference type="InterPro" id="IPR013625">
    <property type="entry name" value="PTB"/>
</dbReference>
<dbReference type="FunFam" id="1.10.150.50:FF:000023">
    <property type="entry name" value="Epidermal growth factor receptor kinase substrate 8"/>
    <property type="match status" value="1"/>
</dbReference>
<dbReference type="GO" id="GO:0031982">
    <property type="term" value="C:vesicle"/>
    <property type="evidence" value="ECO:0007669"/>
    <property type="project" value="TreeGrafter"/>
</dbReference>
<keyword evidence="6 18" id="KW-0728">SH3 domain</keyword>
<dbReference type="Pfam" id="PF00018">
    <property type="entry name" value="SH3_1"/>
    <property type="match status" value="1"/>
</dbReference>
<dbReference type="GO" id="GO:0030426">
    <property type="term" value="C:growth cone"/>
    <property type="evidence" value="ECO:0007669"/>
    <property type="project" value="UniProtKB-SubCell"/>
</dbReference>
<dbReference type="InterPro" id="IPR039801">
    <property type="entry name" value="EPS8-like"/>
</dbReference>
<evidence type="ECO:0000256" key="5">
    <source>
        <dbReference type="ARBA" id="ARBA00006197"/>
    </source>
</evidence>
<keyword evidence="13" id="KW-0472">Membrane</keyword>
<dbReference type="Gene3D" id="2.30.29.30">
    <property type="entry name" value="Pleckstrin-homology domain (PH domain)/Phosphotyrosine-binding domain (PTB)"/>
    <property type="match status" value="1"/>
</dbReference>
<evidence type="ECO:0000256" key="14">
    <source>
        <dbReference type="ARBA" id="ARBA00023203"/>
    </source>
</evidence>
<feature type="compositionally biased region" description="Basic residues" evidence="19">
    <location>
        <begin position="299"/>
        <end position="309"/>
    </location>
</feature>
<dbReference type="GO" id="GO:0003779">
    <property type="term" value="F:actin binding"/>
    <property type="evidence" value="ECO:0007669"/>
    <property type="project" value="UniProtKB-KW"/>
</dbReference>
<dbReference type="Proteomes" id="UP000591535">
    <property type="component" value="Unassembled WGS sequence"/>
</dbReference>